<evidence type="ECO:0000313" key="2">
    <source>
        <dbReference type="Proteomes" id="UP000287247"/>
    </source>
</evidence>
<keyword evidence="2" id="KW-1185">Reference proteome</keyword>
<comment type="caution">
    <text evidence="1">The sequence shown here is derived from an EMBL/GenBank/DDBJ whole genome shotgun (WGS) entry which is preliminary data.</text>
</comment>
<accession>A0A401INH6</accession>
<sequence>MTPFVSVINLTEAGGGSFAKAPGLEFELLRLVNHQFPPQPAPAITMSNPKIKGQDLRLEVDWLGLDIARLGKAGEVDSL</sequence>
<name>A0A401INH6_APHSA</name>
<reference evidence="2" key="1">
    <citation type="submission" date="2017-05" db="EMBL/GenBank/DDBJ databases">
        <title>Physiological properties and genetic analysis related to exopolysaccharide production of fresh-water unicellular cyanobacterium Aphanothece sacrum, Suizenji Nori, that has been cultured as a food source in Japan.</title>
        <authorList>
            <person name="Kanesaki Y."/>
            <person name="Yoshikawa S."/>
            <person name="Ohki K."/>
        </authorList>
    </citation>
    <scope>NUCLEOTIDE SEQUENCE [LARGE SCALE GENOMIC DNA]</scope>
    <source>
        <strain evidence="2">FPU1</strain>
    </source>
</reference>
<evidence type="ECO:0000313" key="1">
    <source>
        <dbReference type="EMBL" id="GBF82799.1"/>
    </source>
</evidence>
<protein>
    <submittedName>
        <fullName evidence="1">Uncharacterized protein</fullName>
    </submittedName>
</protein>
<organism evidence="1 2">
    <name type="scientific">Aphanothece sacrum FPU1</name>
    <dbReference type="NCBI Taxonomy" id="1920663"/>
    <lineage>
        <taxon>Bacteria</taxon>
        <taxon>Bacillati</taxon>
        <taxon>Cyanobacteriota</taxon>
        <taxon>Cyanophyceae</taxon>
        <taxon>Oscillatoriophycideae</taxon>
        <taxon>Chroococcales</taxon>
        <taxon>Aphanothecaceae</taxon>
        <taxon>Aphanothece</taxon>
    </lineage>
</organism>
<proteinExistence type="predicted"/>
<dbReference type="EMBL" id="BDQK01000017">
    <property type="protein sequence ID" value="GBF82799.1"/>
    <property type="molecule type" value="Genomic_DNA"/>
</dbReference>
<gene>
    <name evidence="1" type="ORF">AsFPU1_4233</name>
</gene>
<dbReference type="AlphaFoldDB" id="A0A401INH6"/>
<dbReference type="Proteomes" id="UP000287247">
    <property type="component" value="Unassembled WGS sequence"/>
</dbReference>